<dbReference type="Gene3D" id="1.20.144.10">
    <property type="entry name" value="Phosphatidic acid phosphatase type 2/haloperoxidase"/>
    <property type="match status" value="1"/>
</dbReference>
<dbReference type="InterPro" id="IPR036938">
    <property type="entry name" value="PAP2/HPO_sf"/>
</dbReference>
<dbReference type="SUPFAM" id="SSF48317">
    <property type="entry name" value="Acid phosphatase/Vanadium-dependent haloperoxidase"/>
    <property type="match status" value="1"/>
</dbReference>
<evidence type="ECO:0000313" key="3">
    <source>
        <dbReference type="EMBL" id="MBB1161262.1"/>
    </source>
</evidence>
<sequence length="238" mass="25586">MRDGSSRLSTPLVLLLLALLILAWDFSGLDRLSLGWVGGPAGFAGRNHPLLAQGLHDGGRLVSALALLLSAWACLAPEFGRGGASSLSRAERAVWLSGLLLALLLVPMLKQFSTTSCPWSLVEFGGRAHWVSHWDWAQQDGGPGHCFPSGHAAGAFAHLATVWAWQRRQPARARRLLAAVLTAGLLFGLAQWLRGAHAPSHSLWSAWLCAALSWGWQAAWLGRRAMRPVTGPLQNSST</sequence>
<dbReference type="AlphaFoldDB" id="A0A839HJV3"/>
<keyword evidence="1" id="KW-0812">Transmembrane</keyword>
<evidence type="ECO:0000313" key="4">
    <source>
        <dbReference type="Proteomes" id="UP000586093"/>
    </source>
</evidence>
<dbReference type="EMBL" id="JACIVI010000001">
    <property type="protein sequence ID" value="MBB1161262.1"/>
    <property type="molecule type" value="Genomic_DNA"/>
</dbReference>
<name>A0A839HJV3_9BURK</name>
<proteinExistence type="predicted"/>
<comment type="caution">
    <text evidence="3">The sequence shown here is derived from an EMBL/GenBank/DDBJ whole genome shotgun (WGS) entry which is preliminary data.</text>
</comment>
<feature type="domain" description="Phosphatidic acid phosphatase type 2/haloperoxidase" evidence="2">
    <location>
        <begin position="96"/>
        <end position="216"/>
    </location>
</feature>
<gene>
    <name evidence="3" type="ORF">H4F90_04620</name>
</gene>
<dbReference type="InterPro" id="IPR000326">
    <property type="entry name" value="PAP2/HPO"/>
</dbReference>
<evidence type="ECO:0000259" key="2">
    <source>
        <dbReference type="Pfam" id="PF01569"/>
    </source>
</evidence>
<evidence type="ECO:0000256" key="1">
    <source>
        <dbReference type="SAM" id="Phobius"/>
    </source>
</evidence>
<keyword evidence="1" id="KW-0472">Membrane</keyword>
<dbReference type="Pfam" id="PF01569">
    <property type="entry name" value="PAP2"/>
    <property type="match status" value="1"/>
</dbReference>
<dbReference type="RefSeq" id="WP_182661900.1">
    <property type="nucleotide sequence ID" value="NZ_JACIVI010000001.1"/>
</dbReference>
<accession>A0A839HJV3</accession>
<organism evidence="3 4">
    <name type="scientific">Aquariibacter albus</name>
    <dbReference type="NCBI Taxonomy" id="2759899"/>
    <lineage>
        <taxon>Bacteria</taxon>
        <taxon>Pseudomonadati</taxon>
        <taxon>Pseudomonadota</taxon>
        <taxon>Betaproteobacteria</taxon>
        <taxon>Burkholderiales</taxon>
        <taxon>Sphaerotilaceae</taxon>
        <taxon>Aquariibacter</taxon>
    </lineage>
</organism>
<keyword evidence="1" id="KW-1133">Transmembrane helix</keyword>
<dbReference type="Proteomes" id="UP000586093">
    <property type="component" value="Unassembled WGS sequence"/>
</dbReference>
<reference evidence="3 4" key="1">
    <citation type="submission" date="2020-08" db="EMBL/GenBank/DDBJ databases">
        <title>Aquariorum lacteus gen. nov., sp. nov., a new member of the family Comamonadaceae, isolated from freshwater aquarium.</title>
        <authorList>
            <person name="Chun S.-J."/>
        </authorList>
    </citation>
    <scope>NUCLEOTIDE SEQUENCE [LARGE SCALE GENOMIC DNA]</scope>
    <source>
        <strain evidence="3 4">SJAQ100</strain>
    </source>
</reference>
<feature type="transmembrane region" description="Helical" evidence="1">
    <location>
        <begin position="205"/>
        <end position="222"/>
    </location>
</feature>
<feature type="transmembrane region" description="Helical" evidence="1">
    <location>
        <begin position="176"/>
        <end position="193"/>
    </location>
</feature>
<protein>
    <submittedName>
        <fullName evidence="3">Phosphatase PAP2 family protein</fullName>
    </submittedName>
</protein>
<feature type="transmembrane region" description="Helical" evidence="1">
    <location>
        <begin position="92"/>
        <end position="109"/>
    </location>
</feature>
<keyword evidence="4" id="KW-1185">Reference proteome</keyword>